<dbReference type="Proteomes" id="UP000317893">
    <property type="component" value="Unassembled WGS sequence"/>
</dbReference>
<accession>A0A542E0W6</accession>
<protein>
    <submittedName>
        <fullName evidence="2">Membrane-bound lytic murein transglycosylase B</fullName>
    </submittedName>
</protein>
<dbReference type="GO" id="GO:0009253">
    <property type="term" value="P:peptidoglycan catabolic process"/>
    <property type="evidence" value="ECO:0007669"/>
    <property type="project" value="TreeGrafter"/>
</dbReference>
<reference evidence="2 3" key="1">
    <citation type="submission" date="2019-06" db="EMBL/GenBank/DDBJ databases">
        <title>Sequencing the genomes of 1000 actinobacteria strains.</title>
        <authorList>
            <person name="Klenk H.-P."/>
        </authorList>
    </citation>
    <scope>NUCLEOTIDE SEQUENCE [LARGE SCALE GENOMIC DNA]</scope>
    <source>
        <strain evidence="2 3">DSM 18607</strain>
    </source>
</reference>
<dbReference type="RefSeq" id="WP_141848407.1">
    <property type="nucleotide sequence ID" value="NZ_BAAAPR010000005.1"/>
</dbReference>
<evidence type="ECO:0000313" key="3">
    <source>
        <dbReference type="Proteomes" id="UP000317893"/>
    </source>
</evidence>
<dbReference type="InterPro" id="IPR043426">
    <property type="entry name" value="MltB-like"/>
</dbReference>
<dbReference type="Gene3D" id="1.10.530.10">
    <property type="match status" value="1"/>
</dbReference>
<dbReference type="InterPro" id="IPR023346">
    <property type="entry name" value="Lysozyme-like_dom_sf"/>
</dbReference>
<dbReference type="PANTHER" id="PTHR30163:SF8">
    <property type="entry name" value="LYTIC MUREIN TRANSGLYCOSYLASE"/>
    <property type="match status" value="1"/>
</dbReference>
<dbReference type="EMBL" id="VFMN01000001">
    <property type="protein sequence ID" value="TQJ08965.1"/>
    <property type="molecule type" value="Genomic_DNA"/>
</dbReference>
<dbReference type="SUPFAM" id="SSF53955">
    <property type="entry name" value="Lysozyme-like"/>
    <property type="match status" value="1"/>
</dbReference>
<keyword evidence="3" id="KW-1185">Reference proteome</keyword>
<evidence type="ECO:0000313" key="2">
    <source>
        <dbReference type="EMBL" id="TQJ08965.1"/>
    </source>
</evidence>
<proteinExistence type="predicted"/>
<dbReference type="OrthoDB" id="9796191at2"/>
<gene>
    <name evidence="2" type="ORF">FB458_2066</name>
</gene>
<feature type="compositionally biased region" description="Low complexity" evidence="1">
    <location>
        <begin position="322"/>
        <end position="375"/>
    </location>
</feature>
<sequence>MGRGARGAHRQTTRRVRELRLRRPTWRQLAAGVPALALVVTGTALAATGAGVDGATVAQGTTRFPHRIEVPAQPQREQATSLQSALTNPLPALALPTGMTALPALGSVQGAPAAPSPTVVLDRSGIPAAALAAYHLAASLLQQADPACHLDWSVPAAIGRVESNHARFGGNRLDAAGVARPGILGIPLDGRGGTARITDTDHGVWDHDTTYDRAVGPMQFIPGTWRSVGQDADGRGTADPQDMADAATAAGVYLCSGGGDLAKDADLYSAVYRYNRSDAYVRTVMNLARAYRAGVTELPLSQLPAAHPATAGSSADSGFAPGGTTSASGPTGSRTTPPAQAGGRPTSPSGGSAGSGTTPPTRTPSSTSTPPVVAAPAPPSVPAPVRSVTSAVSSVATQVVTTLRRVAVGNPLQLVGTLVSGVLPPTSSQLPAPVGALTSVLRTDSTTLPGLDRACLQQVGQVSVPLVGTLPTYQQVRCPANTR</sequence>
<dbReference type="CDD" id="cd13399">
    <property type="entry name" value="Slt35-like"/>
    <property type="match status" value="1"/>
</dbReference>
<organism evidence="2 3">
    <name type="scientific">Lapillicoccus jejuensis</name>
    <dbReference type="NCBI Taxonomy" id="402171"/>
    <lineage>
        <taxon>Bacteria</taxon>
        <taxon>Bacillati</taxon>
        <taxon>Actinomycetota</taxon>
        <taxon>Actinomycetes</taxon>
        <taxon>Micrococcales</taxon>
        <taxon>Intrasporangiaceae</taxon>
        <taxon>Lapillicoccus</taxon>
    </lineage>
</organism>
<name>A0A542E0W6_9MICO</name>
<dbReference type="GO" id="GO:0008933">
    <property type="term" value="F:peptidoglycan lytic transglycosylase activity"/>
    <property type="evidence" value="ECO:0007669"/>
    <property type="project" value="TreeGrafter"/>
</dbReference>
<dbReference type="PANTHER" id="PTHR30163">
    <property type="entry name" value="MEMBRANE-BOUND LYTIC MUREIN TRANSGLYCOSYLASE B"/>
    <property type="match status" value="1"/>
</dbReference>
<evidence type="ECO:0000256" key="1">
    <source>
        <dbReference type="SAM" id="MobiDB-lite"/>
    </source>
</evidence>
<dbReference type="AlphaFoldDB" id="A0A542E0W6"/>
<feature type="region of interest" description="Disordered" evidence="1">
    <location>
        <begin position="306"/>
        <end position="385"/>
    </location>
</feature>
<comment type="caution">
    <text evidence="2">The sequence shown here is derived from an EMBL/GenBank/DDBJ whole genome shotgun (WGS) entry which is preliminary data.</text>
</comment>